<dbReference type="Proteomes" id="UP000756346">
    <property type="component" value="Unassembled WGS sequence"/>
</dbReference>
<accession>A0A9P8Y3F0</accession>
<dbReference type="OrthoDB" id="2549237at2759"/>
<dbReference type="EMBL" id="JAGTJQ010000007">
    <property type="protein sequence ID" value="KAH7028173.1"/>
    <property type="molecule type" value="Genomic_DNA"/>
</dbReference>
<proteinExistence type="predicted"/>
<protein>
    <submittedName>
        <fullName evidence="1">Uncharacterized protein</fullName>
    </submittedName>
</protein>
<organism evidence="1 2">
    <name type="scientific">Microdochium trichocladiopsis</name>
    <dbReference type="NCBI Taxonomy" id="1682393"/>
    <lineage>
        <taxon>Eukaryota</taxon>
        <taxon>Fungi</taxon>
        <taxon>Dikarya</taxon>
        <taxon>Ascomycota</taxon>
        <taxon>Pezizomycotina</taxon>
        <taxon>Sordariomycetes</taxon>
        <taxon>Xylariomycetidae</taxon>
        <taxon>Xylariales</taxon>
        <taxon>Microdochiaceae</taxon>
        <taxon>Microdochium</taxon>
    </lineage>
</organism>
<dbReference type="AlphaFoldDB" id="A0A9P8Y3F0"/>
<evidence type="ECO:0000313" key="1">
    <source>
        <dbReference type="EMBL" id="KAH7028173.1"/>
    </source>
</evidence>
<comment type="caution">
    <text evidence="1">The sequence shown here is derived from an EMBL/GenBank/DDBJ whole genome shotgun (WGS) entry which is preliminary data.</text>
</comment>
<name>A0A9P8Y3F0_9PEZI</name>
<gene>
    <name evidence="1" type="ORF">B0I36DRAFT_328757</name>
</gene>
<sequence>MERGEGEGQSNAFVHKATIAIIKRLTRGDCPTTACELVRHIILERPEDSSWHRQLLDRSFLKALPAQDAKTFFKGLAIAVEEKLQEQRKMAQNTEAAADKVGSGHDTTTKPLSAPIIKVSTVKMIAQMLRWATFMDRALAFDILDRLLCNSAHPDVVICIVESLLQQRAESNDEAVKNGVVDIIAERIMPLAASLDERSPLTEEAWTRLEAGEGSLPEFYSADQRQLPPLLTLLAEACGHPASDPSSQERQVWIERVVVPLIRLSAENHMRWIRLFLQRNALPLSILDILPRVPSKLNILLGPFEHQTVHMPADTIHTVGRLIAVIGAPPLALQKVFKQIRRSKDLRSTDGGRHFLTMWCSEEMVTGGSGYSQGVKILAGFLKQSDADDTADGPGVTVAKVQKLLIGLSKEHIRRGDLVHLASLKSCLTTNLFGGSLEESQVQRVRWGRNVRPVLVSILETIESYQAKESLEDARGKLEELPDLLGYRLEILLHTHERHAEEDVTIEEVAACADELLAEVDKLITSGRLHDDDGQLDQIRRTAQNVHRGKHALMLALRLGQLDVMPQRASAAERSLFQTQQNMRAWLAKDLLGDVIYDFGSPTDESEQKSLVKQTLTMLDSWLGSPVEYVHKQAGAVLDFMRYAESATGLKWLREAMKKKAEDMDEVKKMRKAEVESGVEGEGMDEFMEMMDELGLA</sequence>
<reference evidence="1" key="1">
    <citation type="journal article" date="2021" name="Nat. Commun.">
        <title>Genetic determinants of endophytism in the Arabidopsis root mycobiome.</title>
        <authorList>
            <person name="Mesny F."/>
            <person name="Miyauchi S."/>
            <person name="Thiergart T."/>
            <person name="Pickel B."/>
            <person name="Atanasova L."/>
            <person name="Karlsson M."/>
            <person name="Huettel B."/>
            <person name="Barry K.W."/>
            <person name="Haridas S."/>
            <person name="Chen C."/>
            <person name="Bauer D."/>
            <person name="Andreopoulos W."/>
            <person name="Pangilinan J."/>
            <person name="LaButti K."/>
            <person name="Riley R."/>
            <person name="Lipzen A."/>
            <person name="Clum A."/>
            <person name="Drula E."/>
            <person name="Henrissat B."/>
            <person name="Kohler A."/>
            <person name="Grigoriev I.V."/>
            <person name="Martin F.M."/>
            <person name="Hacquard S."/>
        </authorList>
    </citation>
    <scope>NUCLEOTIDE SEQUENCE</scope>
    <source>
        <strain evidence="1">MPI-CAGE-CH-0230</strain>
    </source>
</reference>
<dbReference type="GeneID" id="70184170"/>
<evidence type="ECO:0000313" key="2">
    <source>
        <dbReference type="Proteomes" id="UP000756346"/>
    </source>
</evidence>
<dbReference type="RefSeq" id="XP_046010972.1">
    <property type="nucleotide sequence ID" value="XM_046154624.1"/>
</dbReference>
<keyword evidence="2" id="KW-1185">Reference proteome</keyword>